<evidence type="ECO:0000259" key="2">
    <source>
        <dbReference type="Pfam" id="PF13427"/>
    </source>
</evidence>
<feature type="domain" description="Adenylyltransferase AadA C-terminal" evidence="2">
    <location>
        <begin position="143"/>
        <end position="224"/>
    </location>
</feature>
<accession>A0A918ATK3</accession>
<dbReference type="InterPro" id="IPR043519">
    <property type="entry name" value="NT_sf"/>
</dbReference>
<name>A0A918ATK3_9PSEU</name>
<keyword evidence="4" id="KW-1185">Reference proteome</keyword>
<evidence type="ECO:0000313" key="4">
    <source>
        <dbReference type="Proteomes" id="UP000639606"/>
    </source>
</evidence>
<evidence type="ECO:0000256" key="1">
    <source>
        <dbReference type="ARBA" id="ARBA00022679"/>
    </source>
</evidence>
<keyword evidence="1" id="KW-0808">Transferase</keyword>
<dbReference type="Proteomes" id="UP000639606">
    <property type="component" value="Unassembled WGS sequence"/>
</dbReference>
<reference evidence="3" key="2">
    <citation type="submission" date="2020-09" db="EMBL/GenBank/DDBJ databases">
        <authorList>
            <person name="Sun Q."/>
            <person name="Ohkuma M."/>
        </authorList>
    </citation>
    <scope>NUCLEOTIDE SEQUENCE</scope>
    <source>
        <strain evidence="3">JCM 3313</strain>
    </source>
</reference>
<dbReference type="InterPro" id="IPR025184">
    <property type="entry name" value="AadA_C"/>
</dbReference>
<dbReference type="Pfam" id="PF13427">
    <property type="entry name" value="AadA_C"/>
    <property type="match status" value="1"/>
</dbReference>
<evidence type="ECO:0000313" key="3">
    <source>
        <dbReference type="EMBL" id="GGP86090.1"/>
    </source>
</evidence>
<organism evidence="3 4">
    <name type="scientific">Saccharothrix coeruleofusca</name>
    <dbReference type="NCBI Taxonomy" id="33919"/>
    <lineage>
        <taxon>Bacteria</taxon>
        <taxon>Bacillati</taxon>
        <taxon>Actinomycetota</taxon>
        <taxon>Actinomycetes</taxon>
        <taxon>Pseudonocardiales</taxon>
        <taxon>Pseudonocardiaceae</taxon>
        <taxon>Saccharothrix</taxon>
    </lineage>
</organism>
<proteinExistence type="predicted"/>
<dbReference type="GO" id="GO:0016740">
    <property type="term" value="F:transferase activity"/>
    <property type="evidence" value="ECO:0007669"/>
    <property type="project" value="UniProtKB-KW"/>
</dbReference>
<protein>
    <recommendedName>
        <fullName evidence="2">Adenylyltransferase AadA C-terminal domain-containing protein</fullName>
    </recommendedName>
</protein>
<dbReference type="RefSeq" id="WP_189227592.1">
    <property type="nucleotide sequence ID" value="NZ_BMRG01000030.1"/>
</dbReference>
<dbReference type="AlphaFoldDB" id="A0A918ATK3"/>
<dbReference type="EMBL" id="BMRG01000030">
    <property type="protein sequence ID" value="GGP86090.1"/>
    <property type="molecule type" value="Genomic_DNA"/>
</dbReference>
<comment type="caution">
    <text evidence="3">The sequence shown here is derived from an EMBL/GenBank/DDBJ whole genome shotgun (WGS) entry which is preliminary data.</text>
</comment>
<reference evidence="3" key="1">
    <citation type="journal article" date="2014" name="Int. J. Syst. Evol. Microbiol.">
        <title>Complete genome sequence of Corynebacterium casei LMG S-19264T (=DSM 44701T), isolated from a smear-ripened cheese.</title>
        <authorList>
            <consortium name="US DOE Joint Genome Institute (JGI-PGF)"/>
            <person name="Walter F."/>
            <person name="Albersmeier A."/>
            <person name="Kalinowski J."/>
            <person name="Ruckert C."/>
        </authorList>
    </citation>
    <scope>NUCLEOTIDE SEQUENCE</scope>
    <source>
        <strain evidence="3">JCM 3313</strain>
    </source>
</reference>
<dbReference type="SUPFAM" id="SSF81301">
    <property type="entry name" value="Nucleotidyltransferase"/>
    <property type="match status" value="1"/>
</dbReference>
<gene>
    <name evidence="3" type="ORF">GCM10010185_69750</name>
</gene>
<sequence length="269" mass="29658">MFTPFEDLDAVLADLVATARDILGDTYVGAYLQGSFALGAGDVHSDCDFIVVTTAPPSGPVEAGLRALHDQIPTRRGHWNQCLEGSYADLASLRDVAGLGVPWLYCDNGHRELTWDTHCNTPHTRWILRHHGITMDGPPIATLVDEVPPEVLRDAMRAALPTLLDDLRTWAPFHVAWTQRYAVSTYCRLLYTLRTAEVTSKRGALEWALDHLDPKWRPLLTQVLEDRALGWDPTQPPRPGSLDATFEFAAYAAGLPAPASTTRGPRAGR</sequence>